<feature type="non-terminal residue" evidence="1">
    <location>
        <position position="124"/>
    </location>
</feature>
<sequence length="124" mass="13918">MEIRDAPRTLVVGGLVKKMVGSGCGDRVDRMAGWEEHFEFFSELEGTTLKDQRLGKICDGYADCWPPFRGREVDIINGKLKDFLGPDSTQPLGSSAFDFGEVGWTEVHQKNPMLRVLALERLLM</sequence>
<proteinExistence type="predicted"/>
<gene>
    <name evidence="1" type="ORF">KI387_002286</name>
</gene>
<name>A0AA38GXK8_TAXCH</name>
<reference evidence="1 2" key="1">
    <citation type="journal article" date="2021" name="Nat. Plants">
        <title>The Taxus genome provides insights into paclitaxel biosynthesis.</title>
        <authorList>
            <person name="Xiong X."/>
            <person name="Gou J."/>
            <person name="Liao Q."/>
            <person name="Li Y."/>
            <person name="Zhou Q."/>
            <person name="Bi G."/>
            <person name="Li C."/>
            <person name="Du R."/>
            <person name="Wang X."/>
            <person name="Sun T."/>
            <person name="Guo L."/>
            <person name="Liang H."/>
            <person name="Lu P."/>
            <person name="Wu Y."/>
            <person name="Zhang Z."/>
            <person name="Ro D.K."/>
            <person name="Shang Y."/>
            <person name="Huang S."/>
            <person name="Yan J."/>
        </authorList>
    </citation>
    <scope>NUCLEOTIDE SEQUENCE [LARGE SCALE GENOMIC DNA]</scope>
    <source>
        <strain evidence="1">Ta-2019</strain>
    </source>
</reference>
<evidence type="ECO:0000313" key="1">
    <source>
        <dbReference type="EMBL" id="KAH9330178.1"/>
    </source>
</evidence>
<dbReference type="AlphaFoldDB" id="A0AA38GXK8"/>
<evidence type="ECO:0000313" key="2">
    <source>
        <dbReference type="Proteomes" id="UP000824469"/>
    </source>
</evidence>
<dbReference type="Proteomes" id="UP000824469">
    <property type="component" value="Unassembled WGS sequence"/>
</dbReference>
<dbReference type="EMBL" id="JAHRHJ020000001">
    <property type="protein sequence ID" value="KAH9330178.1"/>
    <property type="molecule type" value="Genomic_DNA"/>
</dbReference>
<accession>A0AA38GXK8</accession>
<protein>
    <submittedName>
        <fullName evidence="1">Uncharacterized protein</fullName>
    </submittedName>
</protein>
<comment type="caution">
    <text evidence="1">The sequence shown here is derived from an EMBL/GenBank/DDBJ whole genome shotgun (WGS) entry which is preliminary data.</text>
</comment>
<organism evidence="1 2">
    <name type="scientific">Taxus chinensis</name>
    <name type="common">Chinese yew</name>
    <name type="synonym">Taxus wallichiana var. chinensis</name>
    <dbReference type="NCBI Taxonomy" id="29808"/>
    <lineage>
        <taxon>Eukaryota</taxon>
        <taxon>Viridiplantae</taxon>
        <taxon>Streptophyta</taxon>
        <taxon>Embryophyta</taxon>
        <taxon>Tracheophyta</taxon>
        <taxon>Spermatophyta</taxon>
        <taxon>Pinopsida</taxon>
        <taxon>Pinidae</taxon>
        <taxon>Conifers II</taxon>
        <taxon>Cupressales</taxon>
        <taxon>Taxaceae</taxon>
        <taxon>Taxus</taxon>
    </lineage>
</organism>
<keyword evidence="2" id="KW-1185">Reference proteome</keyword>